<keyword evidence="3" id="KW-1185">Reference proteome</keyword>
<proteinExistence type="predicted"/>
<feature type="transmembrane region" description="Helical" evidence="1">
    <location>
        <begin position="96"/>
        <end position="118"/>
    </location>
</feature>
<reference evidence="2 3" key="1">
    <citation type="submission" date="2015-06" db="EMBL/GenBank/DDBJ databases">
        <authorList>
            <person name="Wibberg Daniel"/>
        </authorList>
    </citation>
    <scope>NUCLEOTIDE SEQUENCE [LARGE SCALE GENOMIC DNA]</scope>
    <source>
        <strain evidence="2 3">T3/55T</strain>
    </source>
</reference>
<evidence type="ECO:0000313" key="2">
    <source>
        <dbReference type="EMBL" id="CRZ34680.1"/>
    </source>
</evidence>
<dbReference type="AlphaFoldDB" id="A0A0H5SHX4"/>
<feature type="transmembrane region" description="Helical" evidence="1">
    <location>
        <begin position="64"/>
        <end position="84"/>
    </location>
</feature>
<sequence length="144" mass="15920">MWGIIIAIISGAFMSIQGVFNTGVTKQTGIWVCSSFVQFTAFLACLGAWYVTGRDHSFSELLKIDNKYMLLGGVIGAAITYTVIKSVETLGPARANMFIITSQMLVAYLIELLGIFGAEKVDFEWRKLIGIIIIIIGIITFKWK</sequence>
<dbReference type="EMBL" id="CVTD020000016">
    <property type="protein sequence ID" value="CRZ34680.1"/>
    <property type="molecule type" value="Genomic_DNA"/>
</dbReference>
<gene>
    <name evidence="2" type="ORF">HHT355_1479</name>
</gene>
<evidence type="ECO:0000256" key="1">
    <source>
        <dbReference type="SAM" id="Phobius"/>
    </source>
</evidence>
<dbReference type="OrthoDB" id="9789346at2"/>
<dbReference type="PANTHER" id="PTHR34821">
    <property type="entry name" value="INNER MEMBRANE PROTEIN YDCZ"/>
    <property type="match status" value="1"/>
</dbReference>
<keyword evidence="1" id="KW-0812">Transmembrane</keyword>
<keyword evidence="1" id="KW-1133">Transmembrane helix</keyword>
<feature type="transmembrane region" description="Helical" evidence="1">
    <location>
        <begin position="28"/>
        <end position="52"/>
    </location>
</feature>
<accession>A0A0H5SHX4</accession>
<dbReference type="InterPro" id="IPR006750">
    <property type="entry name" value="YdcZ"/>
</dbReference>
<dbReference type="Proteomes" id="UP000236497">
    <property type="component" value="Unassembled WGS sequence"/>
</dbReference>
<dbReference type="GO" id="GO:0005886">
    <property type="term" value="C:plasma membrane"/>
    <property type="evidence" value="ECO:0007669"/>
    <property type="project" value="TreeGrafter"/>
</dbReference>
<keyword evidence="1" id="KW-0472">Membrane</keyword>
<evidence type="ECO:0000313" key="3">
    <source>
        <dbReference type="Proteomes" id="UP000236497"/>
    </source>
</evidence>
<protein>
    <submittedName>
        <fullName evidence="2">Putative membrane protein</fullName>
    </submittedName>
</protein>
<name>A0A0H5SHX4_HERHM</name>
<dbReference type="PANTHER" id="PTHR34821:SF3">
    <property type="entry name" value="MEMBRANE PROTEIN"/>
    <property type="match status" value="1"/>
</dbReference>
<dbReference type="Pfam" id="PF04657">
    <property type="entry name" value="DMT_YdcZ"/>
    <property type="match status" value="1"/>
</dbReference>
<dbReference type="RefSeq" id="WP_103202793.1">
    <property type="nucleotide sequence ID" value="NZ_CVTD020000016.1"/>
</dbReference>
<organism evidence="2 3">
    <name type="scientific">Herbinix hemicellulosilytica</name>
    <dbReference type="NCBI Taxonomy" id="1564487"/>
    <lineage>
        <taxon>Bacteria</taxon>
        <taxon>Bacillati</taxon>
        <taxon>Bacillota</taxon>
        <taxon>Clostridia</taxon>
        <taxon>Lachnospirales</taxon>
        <taxon>Lachnospiraceae</taxon>
        <taxon>Herbinix</taxon>
    </lineage>
</organism>
<feature type="transmembrane region" description="Helical" evidence="1">
    <location>
        <begin position="125"/>
        <end position="143"/>
    </location>
</feature>